<feature type="region of interest" description="Disordered" evidence="1">
    <location>
        <begin position="1"/>
        <end position="21"/>
    </location>
</feature>
<dbReference type="EMBL" id="CP064781">
    <property type="protein sequence ID" value="QRJ62622.1"/>
    <property type="molecule type" value="Genomic_DNA"/>
</dbReference>
<sequence>MQARLQEIAPEERTRGQTNALSSIDRNIARYVAQQAAAETPEAPANSISTSA</sequence>
<dbReference type="KEGG" id="ares:IWH25_12670"/>
<reference evidence="2" key="1">
    <citation type="submission" date="2020-11" db="EMBL/GenBank/DDBJ databases">
        <title>Azospira restricta DSM 18626 genome sequence.</title>
        <authorList>
            <person name="Moe W.M."/>
        </authorList>
    </citation>
    <scope>NUCLEOTIDE SEQUENCE</scope>
    <source>
        <strain evidence="2">DSM 18626</strain>
    </source>
</reference>
<dbReference type="Proteomes" id="UP000663444">
    <property type="component" value="Chromosome"/>
</dbReference>
<dbReference type="AlphaFoldDB" id="A0A974PW90"/>
<evidence type="ECO:0000256" key="1">
    <source>
        <dbReference type="SAM" id="MobiDB-lite"/>
    </source>
</evidence>
<protein>
    <submittedName>
        <fullName evidence="2">Uncharacterized protein</fullName>
    </submittedName>
</protein>
<keyword evidence="3" id="KW-1185">Reference proteome</keyword>
<accession>A0A974PW90</accession>
<evidence type="ECO:0000313" key="2">
    <source>
        <dbReference type="EMBL" id="QRJ62622.1"/>
    </source>
</evidence>
<dbReference type="RefSeq" id="WP_203386153.1">
    <property type="nucleotide sequence ID" value="NZ_CP064781.1"/>
</dbReference>
<gene>
    <name evidence="2" type="ORF">IWH25_12670</name>
</gene>
<proteinExistence type="predicted"/>
<name>A0A974PW90_9RHOO</name>
<organism evidence="2 3">
    <name type="scientific">Azospira restricta</name>
    <dbReference type="NCBI Taxonomy" id="404405"/>
    <lineage>
        <taxon>Bacteria</taxon>
        <taxon>Pseudomonadati</taxon>
        <taxon>Pseudomonadota</taxon>
        <taxon>Betaproteobacteria</taxon>
        <taxon>Rhodocyclales</taxon>
        <taxon>Rhodocyclaceae</taxon>
        <taxon>Azospira</taxon>
    </lineage>
</organism>
<evidence type="ECO:0000313" key="3">
    <source>
        <dbReference type="Proteomes" id="UP000663444"/>
    </source>
</evidence>